<evidence type="ECO:0000313" key="3">
    <source>
        <dbReference type="Proteomes" id="UP000297245"/>
    </source>
</evidence>
<proteinExistence type="predicted"/>
<dbReference type="Proteomes" id="UP000297245">
    <property type="component" value="Unassembled WGS sequence"/>
</dbReference>
<evidence type="ECO:0000256" key="1">
    <source>
        <dbReference type="SAM" id="MobiDB-lite"/>
    </source>
</evidence>
<name>A0A4S8KUN3_DENBC</name>
<protein>
    <submittedName>
        <fullName evidence="2">Uncharacterized protein</fullName>
    </submittedName>
</protein>
<feature type="compositionally biased region" description="Basic and acidic residues" evidence="1">
    <location>
        <begin position="55"/>
        <end position="79"/>
    </location>
</feature>
<keyword evidence="3" id="KW-1185">Reference proteome</keyword>
<gene>
    <name evidence="2" type="ORF">K435DRAFT_810667</name>
</gene>
<organism evidence="2 3">
    <name type="scientific">Dendrothele bispora (strain CBS 962.96)</name>
    <dbReference type="NCBI Taxonomy" id="1314807"/>
    <lineage>
        <taxon>Eukaryota</taxon>
        <taxon>Fungi</taxon>
        <taxon>Dikarya</taxon>
        <taxon>Basidiomycota</taxon>
        <taxon>Agaricomycotina</taxon>
        <taxon>Agaricomycetes</taxon>
        <taxon>Agaricomycetidae</taxon>
        <taxon>Agaricales</taxon>
        <taxon>Agaricales incertae sedis</taxon>
        <taxon>Dendrothele</taxon>
    </lineage>
</organism>
<dbReference type="AlphaFoldDB" id="A0A4S8KUN3"/>
<feature type="compositionally biased region" description="Low complexity" evidence="1">
    <location>
        <begin position="23"/>
        <end position="32"/>
    </location>
</feature>
<evidence type="ECO:0000313" key="2">
    <source>
        <dbReference type="EMBL" id="THU79500.1"/>
    </source>
</evidence>
<reference evidence="2 3" key="1">
    <citation type="journal article" date="2019" name="Nat. Ecol. Evol.">
        <title>Megaphylogeny resolves global patterns of mushroom evolution.</title>
        <authorList>
            <person name="Varga T."/>
            <person name="Krizsan K."/>
            <person name="Foldi C."/>
            <person name="Dima B."/>
            <person name="Sanchez-Garcia M."/>
            <person name="Sanchez-Ramirez S."/>
            <person name="Szollosi G.J."/>
            <person name="Szarkandi J.G."/>
            <person name="Papp V."/>
            <person name="Albert L."/>
            <person name="Andreopoulos W."/>
            <person name="Angelini C."/>
            <person name="Antonin V."/>
            <person name="Barry K.W."/>
            <person name="Bougher N.L."/>
            <person name="Buchanan P."/>
            <person name="Buyck B."/>
            <person name="Bense V."/>
            <person name="Catcheside P."/>
            <person name="Chovatia M."/>
            <person name="Cooper J."/>
            <person name="Damon W."/>
            <person name="Desjardin D."/>
            <person name="Finy P."/>
            <person name="Geml J."/>
            <person name="Haridas S."/>
            <person name="Hughes K."/>
            <person name="Justo A."/>
            <person name="Karasinski D."/>
            <person name="Kautmanova I."/>
            <person name="Kiss B."/>
            <person name="Kocsube S."/>
            <person name="Kotiranta H."/>
            <person name="LaButti K.M."/>
            <person name="Lechner B.E."/>
            <person name="Liimatainen K."/>
            <person name="Lipzen A."/>
            <person name="Lukacs Z."/>
            <person name="Mihaltcheva S."/>
            <person name="Morgado L.N."/>
            <person name="Niskanen T."/>
            <person name="Noordeloos M.E."/>
            <person name="Ohm R.A."/>
            <person name="Ortiz-Santana B."/>
            <person name="Ovrebo C."/>
            <person name="Racz N."/>
            <person name="Riley R."/>
            <person name="Savchenko A."/>
            <person name="Shiryaev A."/>
            <person name="Soop K."/>
            <person name="Spirin V."/>
            <person name="Szebenyi C."/>
            <person name="Tomsovsky M."/>
            <person name="Tulloss R.E."/>
            <person name="Uehling J."/>
            <person name="Grigoriev I.V."/>
            <person name="Vagvolgyi C."/>
            <person name="Papp T."/>
            <person name="Martin F.M."/>
            <person name="Miettinen O."/>
            <person name="Hibbett D.S."/>
            <person name="Nagy L.G."/>
        </authorList>
    </citation>
    <scope>NUCLEOTIDE SEQUENCE [LARGE SCALE GENOMIC DNA]</scope>
    <source>
        <strain evidence="2 3">CBS 962.96</strain>
    </source>
</reference>
<feature type="compositionally biased region" description="Polar residues" evidence="1">
    <location>
        <begin position="1"/>
        <end position="10"/>
    </location>
</feature>
<dbReference type="OrthoDB" id="3068835at2759"/>
<feature type="region of interest" description="Disordered" evidence="1">
    <location>
        <begin position="1"/>
        <end position="81"/>
    </location>
</feature>
<sequence>MSRSSSTTKDTPLSYTPSPPSDTSPVATSSGIRLRRDADLLIRHFLPPSPPDRTSSQDEQCRPDDHGKSTNQETDRRTGDALPLPLCIPQISVSIEWDSAFARGYNDQLQSLGISQPTLLNFIDGSNLAIPASPPLRVISLVGRVIGFVGGKKKSKTKAKSNKLSRSVGSALLNSPIPIPLAGPIVRAIADKPVPIPSGESAKGAVLRRQLTVVQELFLSAIDTKRCGGQDEVTRGKSW</sequence>
<dbReference type="EMBL" id="ML180018">
    <property type="protein sequence ID" value="THU79500.1"/>
    <property type="molecule type" value="Genomic_DNA"/>
</dbReference>
<accession>A0A4S8KUN3</accession>